<dbReference type="InterPro" id="IPR001182">
    <property type="entry name" value="FtsW/RodA"/>
</dbReference>
<comment type="function">
    <text evidence="6">Peptidoglycan polymerase that is essential for cell wall elongation.</text>
</comment>
<evidence type="ECO:0000313" key="8">
    <source>
        <dbReference type="Proteomes" id="UP000051213"/>
    </source>
</evidence>
<feature type="transmembrane region" description="Helical" evidence="6">
    <location>
        <begin position="171"/>
        <end position="194"/>
    </location>
</feature>
<comment type="pathway">
    <text evidence="6">Cell wall biogenesis; peptidoglycan biosynthesis.</text>
</comment>
<dbReference type="Pfam" id="PF01098">
    <property type="entry name" value="FTSW_RODA_SPOVE"/>
    <property type="match status" value="1"/>
</dbReference>
<dbReference type="EC" id="2.4.99.28" evidence="6"/>
<feature type="transmembrane region" description="Helical" evidence="6">
    <location>
        <begin position="281"/>
        <end position="302"/>
    </location>
</feature>
<keyword evidence="5 6" id="KW-0472">Membrane</keyword>
<dbReference type="GO" id="GO:0071555">
    <property type="term" value="P:cell wall organization"/>
    <property type="evidence" value="ECO:0007669"/>
    <property type="project" value="UniProtKB-KW"/>
</dbReference>
<dbReference type="UniPathway" id="UPA00219"/>
<evidence type="ECO:0000256" key="6">
    <source>
        <dbReference type="HAMAP-Rule" id="MF_02079"/>
    </source>
</evidence>
<name>A0A0R2UHJ7_9GAMM</name>
<keyword evidence="4 6" id="KW-1133">Transmembrane helix</keyword>
<evidence type="ECO:0000256" key="1">
    <source>
        <dbReference type="ARBA" id="ARBA00004141"/>
    </source>
</evidence>
<keyword evidence="6" id="KW-1003">Cell membrane</keyword>
<organism evidence="7 8">
    <name type="scientific">SAR92 bacterium BACL26 MAG-121220-bin70</name>
    <dbReference type="NCBI Taxonomy" id="1655626"/>
    <lineage>
        <taxon>Bacteria</taxon>
        <taxon>Pseudomonadati</taxon>
        <taxon>Pseudomonadota</taxon>
        <taxon>Gammaproteobacteria</taxon>
        <taxon>Cellvibrionales</taxon>
        <taxon>Porticoccaceae</taxon>
        <taxon>SAR92 clade</taxon>
    </lineage>
</organism>
<keyword evidence="6" id="KW-0328">Glycosyltransferase</keyword>
<evidence type="ECO:0000313" key="7">
    <source>
        <dbReference type="EMBL" id="KRO96923.1"/>
    </source>
</evidence>
<feature type="transmembrane region" description="Helical" evidence="6">
    <location>
        <begin position="59"/>
        <end position="77"/>
    </location>
</feature>
<keyword evidence="3 6" id="KW-0133">Cell shape</keyword>
<evidence type="ECO:0000256" key="5">
    <source>
        <dbReference type="ARBA" id="ARBA00023136"/>
    </source>
</evidence>
<dbReference type="Proteomes" id="UP000051213">
    <property type="component" value="Unassembled WGS sequence"/>
</dbReference>
<reference evidence="7 8" key="1">
    <citation type="submission" date="2015-10" db="EMBL/GenBank/DDBJ databases">
        <title>Metagenome-Assembled Genomes uncover a global brackish microbiome.</title>
        <authorList>
            <person name="Hugerth L.W."/>
            <person name="Larsson J."/>
            <person name="Alneberg J."/>
            <person name="Lindh M.V."/>
            <person name="Legrand C."/>
            <person name="Pinhassi J."/>
            <person name="Andersson A.F."/>
        </authorList>
    </citation>
    <scope>NUCLEOTIDE SEQUENCE [LARGE SCALE GENOMIC DNA]</scope>
    <source>
        <strain evidence="7">BACL26 MAG-121220-bin70</strain>
    </source>
</reference>
<dbReference type="PANTHER" id="PTHR30474">
    <property type="entry name" value="CELL CYCLE PROTEIN"/>
    <property type="match status" value="1"/>
</dbReference>
<keyword evidence="2 6" id="KW-0812">Transmembrane</keyword>
<dbReference type="GO" id="GO:0008955">
    <property type="term" value="F:peptidoglycan glycosyltransferase activity"/>
    <property type="evidence" value="ECO:0007669"/>
    <property type="project" value="UniProtKB-UniRule"/>
</dbReference>
<evidence type="ECO:0000256" key="2">
    <source>
        <dbReference type="ARBA" id="ARBA00022692"/>
    </source>
</evidence>
<dbReference type="NCBIfam" id="TIGR02210">
    <property type="entry name" value="rodA_shape"/>
    <property type="match status" value="1"/>
</dbReference>
<accession>A0A0R2UHJ7</accession>
<dbReference type="GO" id="GO:0009252">
    <property type="term" value="P:peptidoglycan biosynthetic process"/>
    <property type="evidence" value="ECO:0007669"/>
    <property type="project" value="UniProtKB-UniRule"/>
</dbReference>
<protein>
    <recommendedName>
        <fullName evidence="6">Peptidoglycan glycosyltransferase MrdB</fullName>
        <shortName evidence="6">PGT</shortName>
        <ecNumber evidence="6">2.4.99.28</ecNumber>
    </recommendedName>
    <alternativeName>
        <fullName evidence="6">Cell elongation protein RodA</fullName>
    </alternativeName>
    <alternativeName>
        <fullName evidence="6">Cell wall polymerase</fullName>
    </alternativeName>
    <alternativeName>
        <fullName evidence="6">Peptidoglycan polymerase</fullName>
        <shortName evidence="6">PG polymerase</shortName>
    </alternativeName>
</protein>
<dbReference type="GO" id="GO:0005886">
    <property type="term" value="C:plasma membrane"/>
    <property type="evidence" value="ECO:0007669"/>
    <property type="project" value="UniProtKB-SubCell"/>
</dbReference>
<keyword evidence="6" id="KW-0808">Transferase</keyword>
<evidence type="ECO:0000256" key="4">
    <source>
        <dbReference type="ARBA" id="ARBA00022989"/>
    </source>
</evidence>
<feature type="transmembrane region" description="Helical" evidence="6">
    <location>
        <begin position="83"/>
        <end position="103"/>
    </location>
</feature>
<evidence type="ECO:0000256" key="3">
    <source>
        <dbReference type="ARBA" id="ARBA00022960"/>
    </source>
</evidence>
<sequence>MQNNDFVRRIQSPGGDRKKSGSTHIDFPLLILLLALCVFGLLVLYSAGGQDLSYIKRQATFMVVGFCLMFVVAQFEVRYWEKWAFVFYSLGLLLLFAVLLFGVGAKGAQRWLDIGFTRLQPAEFMKVGVPLMLAAYLSNRFIPPTLKHTSWAMAMILLPAVLIVRQPDLGTALLVFFSGFLTLFLAGLGVRYLIFTFLTSIAAVPIMWNFVLLDYQKQRILTLLSPEQDKLGSGWNIVQSKTAIGSGGLNGKGWTEGTQSQLNFLPESHTDFIIAVLGEEFGLIGILTLLTLYALVIARCSFIALNAQSQFGRLLAGSLGLIFFIYVFVNMGMVSGILPVVGAPLPMISYGGTAVLTLFIGFGLLMAISTEPNRMRKVL</sequence>
<comment type="subcellular location">
    <subcellularLocation>
        <location evidence="6">Cell inner membrane</location>
        <topology evidence="6">Multi-pass membrane protein</topology>
    </subcellularLocation>
    <subcellularLocation>
        <location evidence="1">Membrane</location>
        <topology evidence="1">Multi-pass membrane protein</topology>
    </subcellularLocation>
</comment>
<keyword evidence="6" id="KW-0961">Cell wall biogenesis/degradation</keyword>
<dbReference type="EMBL" id="LICA01000027">
    <property type="protein sequence ID" value="KRO96923.1"/>
    <property type="molecule type" value="Genomic_DNA"/>
</dbReference>
<dbReference type="GO" id="GO:0008360">
    <property type="term" value="P:regulation of cell shape"/>
    <property type="evidence" value="ECO:0007669"/>
    <property type="project" value="UniProtKB-KW"/>
</dbReference>
<keyword evidence="6" id="KW-0573">Peptidoglycan synthesis</keyword>
<comment type="catalytic activity">
    <reaction evidence="6">
        <text>[GlcNAc-(1-&gt;4)-Mur2Ac(oyl-L-Ala-gamma-D-Glu-L-Lys-D-Ala-D-Ala)](n)-di-trans,octa-cis-undecaprenyl diphosphate + beta-D-GlcNAc-(1-&gt;4)-Mur2Ac(oyl-L-Ala-gamma-D-Glu-L-Lys-D-Ala-D-Ala)-di-trans,octa-cis-undecaprenyl diphosphate = [GlcNAc-(1-&gt;4)-Mur2Ac(oyl-L-Ala-gamma-D-Glu-L-Lys-D-Ala-D-Ala)](n+1)-di-trans,octa-cis-undecaprenyl diphosphate + di-trans,octa-cis-undecaprenyl diphosphate + H(+)</text>
        <dbReference type="Rhea" id="RHEA:23708"/>
        <dbReference type="Rhea" id="RHEA-COMP:9602"/>
        <dbReference type="Rhea" id="RHEA-COMP:9603"/>
        <dbReference type="ChEBI" id="CHEBI:15378"/>
        <dbReference type="ChEBI" id="CHEBI:58405"/>
        <dbReference type="ChEBI" id="CHEBI:60033"/>
        <dbReference type="ChEBI" id="CHEBI:78435"/>
        <dbReference type="EC" id="2.4.99.28"/>
    </reaction>
</comment>
<dbReference type="InterPro" id="IPR011923">
    <property type="entry name" value="RodA/MrdB"/>
</dbReference>
<keyword evidence="6" id="KW-0997">Cell inner membrane</keyword>
<feature type="transmembrane region" description="Helical" evidence="6">
    <location>
        <begin position="27"/>
        <end position="47"/>
    </location>
</feature>
<dbReference type="GO" id="GO:0015648">
    <property type="term" value="F:lipid-linked peptidoglycan transporter activity"/>
    <property type="evidence" value="ECO:0007669"/>
    <property type="project" value="TreeGrafter"/>
</dbReference>
<dbReference type="AlphaFoldDB" id="A0A0R2UHJ7"/>
<feature type="transmembrane region" description="Helical" evidence="6">
    <location>
        <begin position="347"/>
        <end position="368"/>
    </location>
</feature>
<dbReference type="PANTHER" id="PTHR30474:SF1">
    <property type="entry name" value="PEPTIDOGLYCAN GLYCOSYLTRANSFERASE MRDB"/>
    <property type="match status" value="1"/>
</dbReference>
<comment type="similarity">
    <text evidence="6">Belongs to the SEDS family. MrdB/RodA subfamily.</text>
</comment>
<comment type="caution">
    <text evidence="7">The sequence shown here is derived from an EMBL/GenBank/DDBJ whole genome shotgun (WGS) entry which is preliminary data.</text>
</comment>
<dbReference type="HAMAP" id="MF_02079">
    <property type="entry name" value="PGT_RodA"/>
    <property type="match status" value="1"/>
</dbReference>
<dbReference type="GO" id="GO:0032153">
    <property type="term" value="C:cell division site"/>
    <property type="evidence" value="ECO:0007669"/>
    <property type="project" value="TreeGrafter"/>
</dbReference>
<dbReference type="GO" id="GO:0051301">
    <property type="term" value="P:cell division"/>
    <property type="evidence" value="ECO:0007669"/>
    <property type="project" value="InterPro"/>
</dbReference>
<proteinExistence type="inferred from homology"/>
<feature type="transmembrane region" description="Helical" evidence="6">
    <location>
        <begin position="314"/>
        <end position="341"/>
    </location>
</feature>
<gene>
    <name evidence="6" type="primary">mrdB</name>
    <name evidence="6" type="synonym">rodA</name>
    <name evidence="7" type="ORF">ABS24_01955</name>
</gene>